<reference evidence="8" key="1">
    <citation type="journal article" date="2021" name="IMA Fungus">
        <title>Genomic characterization of three marine fungi, including Emericellopsis atlantica sp. nov. with signatures of a generalist lifestyle and marine biomass degradation.</title>
        <authorList>
            <person name="Hagestad O.C."/>
            <person name="Hou L."/>
            <person name="Andersen J.H."/>
            <person name="Hansen E.H."/>
            <person name="Altermark B."/>
            <person name="Li C."/>
            <person name="Kuhnert E."/>
            <person name="Cox R.J."/>
            <person name="Crous P.W."/>
            <person name="Spatafora J.W."/>
            <person name="Lail K."/>
            <person name="Amirebrahimi M."/>
            <person name="Lipzen A."/>
            <person name="Pangilinan J."/>
            <person name="Andreopoulos W."/>
            <person name="Hayes R.D."/>
            <person name="Ng V."/>
            <person name="Grigoriev I.V."/>
            <person name="Jackson S.A."/>
            <person name="Sutton T.D.S."/>
            <person name="Dobson A.D.W."/>
            <person name="Rama T."/>
        </authorList>
    </citation>
    <scope>NUCLEOTIDE SEQUENCE</scope>
    <source>
        <strain evidence="8">TS7</strain>
    </source>
</reference>
<comment type="caution">
    <text evidence="8">The sequence shown here is derived from an EMBL/GenBank/DDBJ whole genome shotgun (WGS) entry which is preliminary data.</text>
</comment>
<dbReference type="InterPro" id="IPR012337">
    <property type="entry name" value="RNaseH-like_sf"/>
</dbReference>
<evidence type="ECO:0000256" key="4">
    <source>
        <dbReference type="ARBA" id="ARBA00022839"/>
    </source>
</evidence>
<dbReference type="SUPFAM" id="SSF53098">
    <property type="entry name" value="Ribonuclease H-like"/>
    <property type="match status" value="1"/>
</dbReference>
<dbReference type="RefSeq" id="XP_046117971.1">
    <property type="nucleotide sequence ID" value="XM_046265030.1"/>
</dbReference>
<dbReference type="CDD" id="cd06137">
    <property type="entry name" value="DEDDh_RNase"/>
    <property type="match status" value="1"/>
</dbReference>
<comment type="function">
    <text evidence="5">Exoribonuclease involved in ribosome biosynthesis. Involved in the processing of ITS1, the internal transcribed spacer localized between the 18S and 5.8S rRNAs.</text>
</comment>
<gene>
    <name evidence="8" type="ORF">F5Z01DRAFT_674364</name>
</gene>
<dbReference type="GO" id="GO:0003676">
    <property type="term" value="F:nucleic acid binding"/>
    <property type="evidence" value="ECO:0007669"/>
    <property type="project" value="InterPro"/>
</dbReference>
<keyword evidence="9" id="KW-1185">Reference proteome</keyword>
<evidence type="ECO:0000256" key="3">
    <source>
        <dbReference type="ARBA" id="ARBA00022801"/>
    </source>
</evidence>
<evidence type="ECO:0000256" key="5">
    <source>
        <dbReference type="ARBA" id="ARBA00025599"/>
    </source>
</evidence>
<dbReference type="SMART" id="SM00479">
    <property type="entry name" value="EXOIII"/>
    <property type="match status" value="1"/>
</dbReference>
<feature type="region of interest" description="Disordered" evidence="6">
    <location>
        <begin position="91"/>
        <end position="117"/>
    </location>
</feature>
<sequence>MNIPLHRPELIQKTPDYLQTITSLAHPEHVLNKKGYLTAQLTSYDLERKKRCLHCSKVLKKKDKIHWAKSQAGQDASSGISRPVEILTVAEPEDAEGGASLETRAEGKAQGKGKPPKDLCRYHTGAVRAKHWTCCGGFVAVPGCVESAQHTPRVYAHNELELEWQLHPTPSPSPNMQGRRRGGRVPAIKPVDAVAIDCEMGTSEYGDTELIRLTIIDYFTGQVLLDKLVWPDCPMQHFNTRFSGITRQMMNDARRRRTCLFGRASARAEMWKFIGQDTVVVGHGSNNDFTSLRWIHPRIVDTFLIEEPFATVERAKFEAAMEKMEEEKKALKERGEPWDHLTPPPAVQGSSLKALTDTRLKRKIQMAGRGHDSLEDAWACRDLLHWHVVNRLDRQSLPAPTQVVVDEIAIAQRGHW</sequence>
<keyword evidence="2" id="KW-0540">Nuclease</keyword>
<accession>A0A9P7ZLS4</accession>
<evidence type="ECO:0000256" key="6">
    <source>
        <dbReference type="SAM" id="MobiDB-lite"/>
    </source>
</evidence>
<dbReference type="AlphaFoldDB" id="A0A9P7ZLS4"/>
<dbReference type="PANTHER" id="PTHR12801:SF45">
    <property type="entry name" value="RNA EXONUCLEASE 4"/>
    <property type="match status" value="1"/>
</dbReference>
<dbReference type="PANTHER" id="PTHR12801">
    <property type="entry name" value="RNA EXONUCLEASE REXO1 / RECO3 FAMILY MEMBER-RELATED"/>
    <property type="match status" value="1"/>
</dbReference>
<dbReference type="GO" id="GO:0006364">
    <property type="term" value="P:rRNA processing"/>
    <property type="evidence" value="ECO:0007669"/>
    <property type="project" value="UniProtKB-KW"/>
</dbReference>
<feature type="compositionally biased region" description="Basic and acidic residues" evidence="6">
    <location>
        <begin position="103"/>
        <end position="117"/>
    </location>
</feature>
<dbReference type="EMBL" id="MU251255">
    <property type="protein sequence ID" value="KAG9254047.1"/>
    <property type="molecule type" value="Genomic_DNA"/>
</dbReference>
<protein>
    <submittedName>
        <fullName evidence="8">Ribonuclease H-like domain-containing protein</fullName>
    </submittedName>
</protein>
<organism evidence="8 9">
    <name type="scientific">Emericellopsis atlantica</name>
    <dbReference type="NCBI Taxonomy" id="2614577"/>
    <lineage>
        <taxon>Eukaryota</taxon>
        <taxon>Fungi</taxon>
        <taxon>Dikarya</taxon>
        <taxon>Ascomycota</taxon>
        <taxon>Pezizomycotina</taxon>
        <taxon>Sordariomycetes</taxon>
        <taxon>Hypocreomycetidae</taxon>
        <taxon>Hypocreales</taxon>
        <taxon>Bionectriaceae</taxon>
        <taxon>Emericellopsis</taxon>
    </lineage>
</organism>
<dbReference type="Proteomes" id="UP000887229">
    <property type="component" value="Unassembled WGS sequence"/>
</dbReference>
<proteinExistence type="predicted"/>
<feature type="domain" description="Exonuclease" evidence="7">
    <location>
        <begin position="192"/>
        <end position="393"/>
    </location>
</feature>
<name>A0A9P7ZLS4_9HYPO</name>
<evidence type="ECO:0000259" key="7">
    <source>
        <dbReference type="SMART" id="SM00479"/>
    </source>
</evidence>
<evidence type="ECO:0000313" key="9">
    <source>
        <dbReference type="Proteomes" id="UP000887229"/>
    </source>
</evidence>
<evidence type="ECO:0000256" key="2">
    <source>
        <dbReference type="ARBA" id="ARBA00022722"/>
    </source>
</evidence>
<dbReference type="InterPro" id="IPR036397">
    <property type="entry name" value="RNaseH_sf"/>
</dbReference>
<dbReference type="InterPro" id="IPR013520">
    <property type="entry name" value="Ribonucl_H"/>
</dbReference>
<evidence type="ECO:0000313" key="8">
    <source>
        <dbReference type="EMBL" id="KAG9254047.1"/>
    </source>
</evidence>
<dbReference type="InterPro" id="IPR047021">
    <property type="entry name" value="REXO1/3/4-like"/>
</dbReference>
<dbReference type="Gene3D" id="3.30.420.10">
    <property type="entry name" value="Ribonuclease H-like superfamily/Ribonuclease H"/>
    <property type="match status" value="1"/>
</dbReference>
<keyword evidence="3" id="KW-0378">Hydrolase</keyword>
<keyword evidence="1" id="KW-0698">rRNA processing</keyword>
<evidence type="ECO:0000256" key="1">
    <source>
        <dbReference type="ARBA" id="ARBA00022552"/>
    </source>
</evidence>
<dbReference type="GO" id="GO:0005634">
    <property type="term" value="C:nucleus"/>
    <property type="evidence" value="ECO:0007669"/>
    <property type="project" value="TreeGrafter"/>
</dbReference>
<dbReference type="OrthoDB" id="16516at2759"/>
<dbReference type="GeneID" id="70295933"/>
<dbReference type="GO" id="GO:0000027">
    <property type="term" value="P:ribosomal large subunit assembly"/>
    <property type="evidence" value="ECO:0007669"/>
    <property type="project" value="TreeGrafter"/>
</dbReference>
<dbReference type="GO" id="GO:0004527">
    <property type="term" value="F:exonuclease activity"/>
    <property type="evidence" value="ECO:0007669"/>
    <property type="project" value="UniProtKB-KW"/>
</dbReference>
<keyword evidence="4" id="KW-0269">Exonuclease</keyword>